<dbReference type="InterPro" id="IPR051675">
    <property type="entry name" value="Endo/Exo/Phosphatase_dom_1"/>
</dbReference>
<keyword evidence="2" id="KW-0238">DNA-binding</keyword>
<proteinExistence type="predicted"/>
<dbReference type="GO" id="GO:0003677">
    <property type="term" value="F:DNA binding"/>
    <property type="evidence" value="ECO:0007669"/>
    <property type="project" value="UniProtKB-KW"/>
</dbReference>
<dbReference type="AlphaFoldDB" id="A0A4V3E192"/>
<reference evidence="2 3" key="1">
    <citation type="submission" date="2019-03" db="EMBL/GenBank/DDBJ databases">
        <title>Genomic Encyclopedia of Type Strains, Phase III (KMG-III): the genomes of soil and plant-associated and newly described type strains.</title>
        <authorList>
            <person name="Whitman W."/>
        </authorList>
    </citation>
    <scope>NUCLEOTIDE SEQUENCE [LARGE SCALE GENOMIC DNA]</scope>
    <source>
        <strain evidence="2 3">CGMCC 1.12801</strain>
    </source>
</reference>
<dbReference type="Pfam" id="PF12836">
    <property type="entry name" value="HHH_3"/>
    <property type="match status" value="2"/>
</dbReference>
<evidence type="ECO:0000256" key="1">
    <source>
        <dbReference type="SAM" id="Phobius"/>
    </source>
</evidence>
<dbReference type="Gene3D" id="1.10.150.280">
    <property type="entry name" value="AF1531-like domain"/>
    <property type="match status" value="1"/>
</dbReference>
<keyword evidence="3" id="KW-1185">Reference proteome</keyword>
<name>A0A4V3E192_9SPHI</name>
<dbReference type="RefSeq" id="WP_133641018.1">
    <property type="nucleotide sequence ID" value="NZ_SNZV01000006.1"/>
</dbReference>
<dbReference type="PANTHER" id="PTHR21180:SF32">
    <property type="entry name" value="ENDONUCLEASE_EXONUCLEASE_PHOSPHATASE FAMILY DOMAIN-CONTAINING PROTEIN 1"/>
    <property type="match status" value="1"/>
</dbReference>
<feature type="transmembrane region" description="Helical" evidence="1">
    <location>
        <begin position="20"/>
        <end position="40"/>
    </location>
</feature>
<protein>
    <submittedName>
        <fullName evidence="2">DNA uptake protein ComE-like DNA-binding protein</fullName>
    </submittedName>
</protein>
<accession>A0A4V3E192</accession>
<dbReference type="Gene3D" id="1.10.150.320">
    <property type="entry name" value="Photosystem II 12 kDa extrinsic protein"/>
    <property type="match status" value="1"/>
</dbReference>
<dbReference type="Proteomes" id="UP000294752">
    <property type="component" value="Unassembled WGS sequence"/>
</dbReference>
<organism evidence="2 3">
    <name type="scientific">Sphingobacterium paludis</name>
    <dbReference type="NCBI Taxonomy" id="1476465"/>
    <lineage>
        <taxon>Bacteria</taxon>
        <taxon>Pseudomonadati</taxon>
        <taxon>Bacteroidota</taxon>
        <taxon>Sphingobacteriia</taxon>
        <taxon>Sphingobacteriales</taxon>
        <taxon>Sphingobacteriaceae</taxon>
        <taxon>Sphingobacterium</taxon>
    </lineage>
</organism>
<evidence type="ECO:0000313" key="2">
    <source>
        <dbReference type="EMBL" id="TDS12398.1"/>
    </source>
</evidence>
<sequence>MKKLSAFFRLTHNERRGFLVLLLLVVLVYYTPFLYRYLFYNANPAEPLISWVDADPQGLSISPSEDLQRPEQGRDVASKSFTLTPFNPNNLPDSQWRAMGFSDKQIRVIKNYESKGGRFYKAEDVRKMYSISAAEFQRIAPFLRFDVLDAPQRPAASSSPPKATVARTVVDINSADSAALVALPGIGPVLSTRMIKYRNSLGGFHSLQQLQEVYGLPAETLEKLKGLLSVGGNGVQQLAVNLATETELAAHPYISKRHASRIIRYRGQHGPFTSLEDLAQIYTLDSVFLRKIEPYLKFN</sequence>
<dbReference type="GO" id="GO:0015627">
    <property type="term" value="C:type II protein secretion system complex"/>
    <property type="evidence" value="ECO:0007669"/>
    <property type="project" value="TreeGrafter"/>
</dbReference>
<evidence type="ECO:0000313" key="3">
    <source>
        <dbReference type="Proteomes" id="UP000294752"/>
    </source>
</evidence>
<dbReference type="OrthoDB" id="981124at2"/>
<gene>
    <name evidence="2" type="ORF">B0I21_106256</name>
</gene>
<dbReference type="EMBL" id="SNZV01000006">
    <property type="protein sequence ID" value="TDS12398.1"/>
    <property type="molecule type" value="Genomic_DNA"/>
</dbReference>
<keyword evidence="1" id="KW-1133">Transmembrane helix</keyword>
<dbReference type="InterPro" id="IPR010994">
    <property type="entry name" value="RuvA_2-like"/>
</dbReference>
<dbReference type="SUPFAM" id="SSF47781">
    <property type="entry name" value="RuvA domain 2-like"/>
    <property type="match status" value="3"/>
</dbReference>
<comment type="caution">
    <text evidence="2">The sequence shown here is derived from an EMBL/GenBank/DDBJ whole genome shotgun (WGS) entry which is preliminary data.</text>
</comment>
<dbReference type="PANTHER" id="PTHR21180">
    <property type="entry name" value="ENDONUCLEASE/EXONUCLEASE/PHOSPHATASE FAMILY DOMAIN-CONTAINING PROTEIN 1"/>
    <property type="match status" value="1"/>
</dbReference>
<keyword evidence="1" id="KW-0812">Transmembrane</keyword>
<dbReference type="GO" id="GO:0015628">
    <property type="term" value="P:protein secretion by the type II secretion system"/>
    <property type="evidence" value="ECO:0007669"/>
    <property type="project" value="TreeGrafter"/>
</dbReference>
<keyword evidence="1" id="KW-0472">Membrane</keyword>